<evidence type="ECO:0000256" key="1">
    <source>
        <dbReference type="SAM" id="MobiDB-lite"/>
    </source>
</evidence>
<feature type="region of interest" description="Disordered" evidence="1">
    <location>
        <begin position="1"/>
        <end position="89"/>
    </location>
</feature>
<organism evidence="2 3">
    <name type="scientific">Pararge aegeria aegeria</name>
    <dbReference type="NCBI Taxonomy" id="348720"/>
    <lineage>
        <taxon>Eukaryota</taxon>
        <taxon>Metazoa</taxon>
        <taxon>Ecdysozoa</taxon>
        <taxon>Arthropoda</taxon>
        <taxon>Hexapoda</taxon>
        <taxon>Insecta</taxon>
        <taxon>Pterygota</taxon>
        <taxon>Neoptera</taxon>
        <taxon>Endopterygota</taxon>
        <taxon>Lepidoptera</taxon>
        <taxon>Glossata</taxon>
        <taxon>Ditrysia</taxon>
        <taxon>Papilionoidea</taxon>
        <taxon>Nymphalidae</taxon>
        <taxon>Satyrinae</taxon>
        <taxon>Satyrini</taxon>
        <taxon>Parargina</taxon>
        <taxon>Pararge</taxon>
    </lineage>
</organism>
<accession>A0A8S4SIW1</accession>
<evidence type="ECO:0000313" key="3">
    <source>
        <dbReference type="Proteomes" id="UP000838756"/>
    </source>
</evidence>
<evidence type="ECO:0000313" key="2">
    <source>
        <dbReference type="EMBL" id="CAH2267086.1"/>
    </source>
</evidence>
<sequence>MTGQIAPGQTDRPWEPSRPMKPVVARPIRRESVSSKARRGAARRAGSCRGPPDRTRPDRQAMGTVAPYEACSRPSDPSGVGKFKGAARSGAARRFLPWPVRAHLRRF</sequence>
<reference evidence="2" key="1">
    <citation type="submission" date="2022-03" db="EMBL/GenBank/DDBJ databases">
        <authorList>
            <person name="Lindestad O."/>
        </authorList>
    </citation>
    <scope>NUCLEOTIDE SEQUENCE</scope>
</reference>
<name>A0A8S4SIW1_9NEOP</name>
<protein>
    <submittedName>
        <fullName evidence="2">Jg8350 protein</fullName>
    </submittedName>
</protein>
<dbReference type="EMBL" id="CAKXAJ010026346">
    <property type="protein sequence ID" value="CAH2267086.1"/>
    <property type="molecule type" value="Genomic_DNA"/>
</dbReference>
<gene>
    <name evidence="2" type="primary">jg8350</name>
    <name evidence="2" type="ORF">PAEG_LOCUS25666</name>
</gene>
<keyword evidence="3" id="KW-1185">Reference proteome</keyword>
<comment type="caution">
    <text evidence="2">The sequence shown here is derived from an EMBL/GenBank/DDBJ whole genome shotgun (WGS) entry which is preliminary data.</text>
</comment>
<dbReference type="Proteomes" id="UP000838756">
    <property type="component" value="Unassembled WGS sequence"/>
</dbReference>
<dbReference type="AlphaFoldDB" id="A0A8S4SIW1"/>
<proteinExistence type="predicted"/>